<reference evidence="1 2" key="1">
    <citation type="journal article" date="2012" name="Genome Biol.">
        <title>Genome and low-iron response of an oceanic diatom adapted to chronic iron limitation.</title>
        <authorList>
            <person name="Lommer M."/>
            <person name="Specht M."/>
            <person name="Roy A.S."/>
            <person name="Kraemer L."/>
            <person name="Andreson R."/>
            <person name="Gutowska M.A."/>
            <person name="Wolf J."/>
            <person name="Bergner S.V."/>
            <person name="Schilhabel M.B."/>
            <person name="Klostermeier U.C."/>
            <person name="Beiko R.G."/>
            <person name="Rosenstiel P."/>
            <person name="Hippler M."/>
            <person name="Laroche J."/>
        </authorList>
    </citation>
    <scope>NUCLEOTIDE SEQUENCE [LARGE SCALE GENOMIC DNA]</scope>
    <source>
        <strain evidence="1 2">CCMP1005</strain>
    </source>
</reference>
<gene>
    <name evidence="1" type="ORF">THAOC_29134</name>
</gene>
<name>K0RD97_THAOC</name>
<accession>K0RD97</accession>
<dbReference type="EMBL" id="AGNL01041238">
    <property type="protein sequence ID" value="EJK51673.1"/>
    <property type="molecule type" value="Genomic_DNA"/>
</dbReference>
<proteinExistence type="predicted"/>
<feature type="non-terminal residue" evidence="1">
    <location>
        <position position="1"/>
    </location>
</feature>
<protein>
    <submittedName>
        <fullName evidence="1">Uncharacterized protein</fullName>
    </submittedName>
</protein>
<comment type="caution">
    <text evidence="1">The sequence shown here is derived from an EMBL/GenBank/DDBJ whole genome shotgun (WGS) entry which is preliminary data.</text>
</comment>
<evidence type="ECO:0000313" key="2">
    <source>
        <dbReference type="Proteomes" id="UP000266841"/>
    </source>
</evidence>
<organism evidence="1 2">
    <name type="scientific">Thalassiosira oceanica</name>
    <name type="common">Marine diatom</name>
    <dbReference type="NCBI Taxonomy" id="159749"/>
    <lineage>
        <taxon>Eukaryota</taxon>
        <taxon>Sar</taxon>
        <taxon>Stramenopiles</taxon>
        <taxon>Ochrophyta</taxon>
        <taxon>Bacillariophyta</taxon>
        <taxon>Coscinodiscophyceae</taxon>
        <taxon>Thalassiosirophycidae</taxon>
        <taxon>Thalassiosirales</taxon>
        <taxon>Thalassiosiraceae</taxon>
        <taxon>Thalassiosira</taxon>
    </lineage>
</organism>
<dbReference type="AlphaFoldDB" id="K0RD97"/>
<keyword evidence="2" id="KW-1185">Reference proteome</keyword>
<dbReference type="Proteomes" id="UP000266841">
    <property type="component" value="Unassembled WGS sequence"/>
</dbReference>
<sequence length="214" mass="22574">RKRALGLATAPLVKADSQRRRSTVAVVKASSLGVDGRVIRDPGPDIGNPHCNLAIQEECIRLDAALPTYEGGGKGKEMGATYISYATYMSPMFTGGGKGKEVGAYLRIAHAHKSEGEQGKTKLLARVCSTIQKDIAGLAVVIGFAISKGFASADLVDNAFASIDTVVPLEPQGQCARSHASGLAFHTHRQCESTLGTNVLPHFLADALLKMLES</sequence>
<evidence type="ECO:0000313" key="1">
    <source>
        <dbReference type="EMBL" id="EJK51673.1"/>
    </source>
</evidence>